<dbReference type="GeneID" id="62209445"/>
<dbReference type="InterPro" id="IPR052895">
    <property type="entry name" value="HetReg/Transcr_Mod"/>
</dbReference>
<reference evidence="2" key="1">
    <citation type="submission" date="2020-01" db="EMBL/GenBank/DDBJ databases">
        <authorList>
            <person name="Feng Z.H.Z."/>
        </authorList>
    </citation>
    <scope>NUCLEOTIDE SEQUENCE</scope>
    <source>
        <strain evidence="2">CBS107.38</strain>
    </source>
</reference>
<proteinExistence type="predicted"/>
<sequence length="728" mass="82910">MDHYIGNHKYLPLRRGMRCLYRSDGSLPPKDAPDHVLFLTDKTANSYMATTGDIRILELLPGSFADPLQCRLRVAAIENNPAYDALSYMWGDPSLPKTSIYLDDEIFPVTQSLENALRHMRLQDSIRYLWADAVCINQRDKKERGNQVYLMKYIYSGADTVRVWIDVELSPKDAVVQKLFTLEVQGPVNQLGDDPEFWKTLLPLLQNEYWDRLWIQQELVFAPKLVFYCRGVAIPGDCLMAFQHQISRKLTGRGPFDTDNSWSFFRPLESTVKAPSRNLAYWRAMMDSKVPVDPLTLEPNLTLSMPKTVWQLDPKKWGSHLSTSPIYLFGMLRQSQALKLTDPRDRVRAVLNLVIDYQDAGEEVGYEEDLAKAYLRPTRLLPWKCNGLQFLAMAKTCTSPDAEIKGLPSWAPNWNSPGKAEYFLSSFHAAGDLPTYNMPFLPHKRYDDILHVRGFQYAKVDQTLSTTENASIPFLVLSNLFIAVVNSPVCHYGDIKKLAFTLTGPAMAELRIARDYFSESEAVLYTGVLLDYSFVTPGLRIVDLLPYATNLYEDPQRELRYALLALRKFRPLRPSCLHWLDLEKESAAVEKIVDQTEHFGHFIQLVHKTLSSGCLASLSPIATPKITPTITLAITEGKALVKPGDEIWILFGCPTPMVLRRAKPYFLVASPAYVFDIMNGETMDGVKTPDDKFGDWPMTRKAREMKPASRMPYVSGKYNWKVEVICLR</sequence>
<dbReference type="AlphaFoldDB" id="A0A8H7AS91"/>
<evidence type="ECO:0000259" key="1">
    <source>
        <dbReference type="Pfam" id="PF06985"/>
    </source>
</evidence>
<evidence type="ECO:0000313" key="2">
    <source>
        <dbReference type="EMBL" id="KAF7670641.1"/>
    </source>
</evidence>
<dbReference type="Proteomes" id="UP000596902">
    <property type="component" value="Unassembled WGS sequence"/>
</dbReference>
<protein>
    <recommendedName>
        <fullName evidence="1">Heterokaryon incompatibility domain-containing protein</fullName>
    </recommendedName>
</protein>
<reference evidence="2" key="2">
    <citation type="submission" date="2020-08" db="EMBL/GenBank/DDBJ databases">
        <title>Draft Genome Sequence of Cumin Blight Pathogen Alternaria burnsii.</title>
        <authorList>
            <person name="Feng Z."/>
        </authorList>
    </citation>
    <scope>NUCLEOTIDE SEQUENCE</scope>
    <source>
        <strain evidence="2">CBS107.38</strain>
    </source>
</reference>
<gene>
    <name evidence="2" type="ORF">GT037_011220</name>
</gene>
<name>A0A8H7AS91_9PLEO</name>
<dbReference type="PANTHER" id="PTHR24148:SF73">
    <property type="entry name" value="HET DOMAIN PROTEIN (AFU_ORTHOLOGUE AFUA_8G01020)"/>
    <property type="match status" value="1"/>
</dbReference>
<dbReference type="Pfam" id="PF06985">
    <property type="entry name" value="HET"/>
    <property type="match status" value="1"/>
</dbReference>
<dbReference type="PANTHER" id="PTHR24148">
    <property type="entry name" value="ANKYRIN REPEAT DOMAIN-CONTAINING PROTEIN 39 HOMOLOG-RELATED"/>
    <property type="match status" value="1"/>
</dbReference>
<dbReference type="RefSeq" id="XP_038781036.1">
    <property type="nucleotide sequence ID" value="XM_038936267.1"/>
</dbReference>
<organism evidence="2 3">
    <name type="scientific">Alternaria burnsii</name>
    <dbReference type="NCBI Taxonomy" id="1187904"/>
    <lineage>
        <taxon>Eukaryota</taxon>
        <taxon>Fungi</taxon>
        <taxon>Dikarya</taxon>
        <taxon>Ascomycota</taxon>
        <taxon>Pezizomycotina</taxon>
        <taxon>Dothideomycetes</taxon>
        <taxon>Pleosporomycetidae</taxon>
        <taxon>Pleosporales</taxon>
        <taxon>Pleosporineae</taxon>
        <taxon>Pleosporaceae</taxon>
        <taxon>Alternaria</taxon>
        <taxon>Alternaria sect. Alternaria</taxon>
    </lineage>
</organism>
<feature type="domain" description="Heterokaryon incompatibility" evidence="1">
    <location>
        <begin position="83"/>
        <end position="218"/>
    </location>
</feature>
<evidence type="ECO:0000313" key="3">
    <source>
        <dbReference type="Proteomes" id="UP000596902"/>
    </source>
</evidence>
<dbReference type="InterPro" id="IPR010730">
    <property type="entry name" value="HET"/>
</dbReference>
<dbReference type="EMBL" id="JAAABM010000030">
    <property type="protein sequence ID" value="KAF7670641.1"/>
    <property type="molecule type" value="Genomic_DNA"/>
</dbReference>
<accession>A0A8H7AS91</accession>
<keyword evidence="3" id="KW-1185">Reference proteome</keyword>
<comment type="caution">
    <text evidence="2">The sequence shown here is derived from an EMBL/GenBank/DDBJ whole genome shotgun (WGS) entry which is preliminary data.</text>
</comment>